<reference evidence="2" key="1">
    <citation type="submission" date="2023-06" db="EMBL/GenBank/DDBJ databases">
        <title>Genome-scale phylogeny and comparative genomics of the fungal order Sordariales.</title>
        <authorList>
            <consortium name="Lawrence Berkeley National Laboratory"/>
            <person name="Hensen N."/>
            <person name="Bonometti L."/>
            <person name="Westerberg I."/>
            <person name="Brannstrom I.O."/>
            <person name="Guillou S."/>
            <person name="Cros-Aarteil S."/>
            <person name="Calhoun S."/>
            <person name="Haridas S."/>
            <person name="Kuo A."/>
            <person name="Mondo S."/>
            <person name="Pangilinan J."/>
            <person name="Riley R."/>
            <person name="Labutti K."/>
            <person name="Andreopoulos B."/>
            <person name="Lipzen A."/>
            <person name="Chen C."/>
            <person name="Yanf M."/>
            <person name="Daum C."/>
            <person name="Ng V."/>
            <person name="Clum A."/>
            <person name="Steindorff A."/>
            <person name="Ohm R."/>
            <person name="Martin F."/>
            <person name="Silar P."/>
            <person name="Natvig D."/>
            <person name="Lalanne C."/>
            <person name="Gautier V."/>
            <person name="Ament-Velasquez S.L."/>
            <person name="Kruys A."/>
            <person name="Hutchinson M.I."/>
            <person name="Powell A.J."/>
            <person name="Barry K."/>
            <person name="Miller A.N."/>
            <person name="Grigoriev I.V."/>
            <person name="Debuchy R."/>
            <person name="Gladieux P."/>
            <person name="Thoren M.H."/>
            <person name="Johannesson H."/>
        </authorList>
    </citation>
    <scope>NUCLEOTIDE SEQUENCE</scope>
    <source>
        <strain evidence="2">8032-3</strain>
    </source>
</reference>
<feature type="compositionally biased region" description="Polar residues" evidence="1">
    <location>
        <begin position="46"/>
        <end position="61"/>
    </location>
</feature>
<accession>A0AAJ0FM21</accession>
<protein>
    <submittedName>
        <fullName evidence="2">Uncharacterized protein</fullName>
    </submittedName>
</protein>
<dbReference type="GeneID" id="85313099"/>
<proteinExistence type="predicted"/>
<feature type="region of interest" description="Disordered" evidence="1">
    <location>
        <begin position="1"/>
        <end position="91"/>
    </location>
</feature>
<dbReference type="AlphaFoldDB" id="A0AAJ0FM21"/>
<name>A0AAJ0FM21_9PEZI</name>
<dbReference type="EMBL" id="MU839008">
    <property type="protein sequence ID" value="KAK1767339.1"/>
    <property type="molecule type" value="Genomic_DNA"/>
</dbReference>
<organism evidence="2 3">
    <name type="scientific">Phialemonium atrogriseum</name>
    <dbReference type="NCBI Taxonomy" id="1093897"/>
    <lineage>
        <taxon>Eukaryota</taxon>
        <taxon>Fungi</taxon>
        <taxon>Dikarya</taxon>
        <taxon>Ascomycota</taxon>
        <taxon>Pezizomycotina</taxon>
        <taxon>Sordariomycetes</taxon>
        <taxon>Sordariomycetidae</taxon>
        <taxon>Cephalothecales</taxon>
        <taxon>Cephalothecaceae</taxon>
        <taxon>Phialemonium</taxon>
    </lineage>
</organism>
<evidence type="ECO:0000256" key="1">
    <source>
        <dbReference type="SAM" id="MobiDB-lite"/>
    </source>
</evidence>
<evidence type="ECO:0000313" key="3">
    <source>
        <dbReference type="Proteomes" id="UP001244011"/>
    </source>
</evidence>
<feature type="compositionally biased region" description="Polar residues" evidence="1">
    <location>
        <begin position="1"/>
        <end position="32"/>
    </location>
</feature>
<dbReference type="Proteomes" id="UP001244011">
    <property type="component" value="Unassembled WGS sequence"/>
</dbReference>
<sequence>MSSQGFGQQAEQGTATEATSENGPATPNTPHHTSPRVEEVGEHASQGGSTRTSPRTGQVTHDASPRGEEFSHQAAQGERNGGPSGASNVAVPVDNPRRALEYHELVQRLLNPGAQQWRAYQRGSIPPPPTPNMNHVWGPVTPPQQTAENVIPQYAEDAEQYTGWPPFGYAPVQHPVYSEPVFDPGFDYRLPFLWRLLNDPEVPPFYYYYYYRDHPLGYTRY</sequence>
<comment type="caution">
    <text evidence="2">The sequence shown here is derived from an EMBL/GenBank/DDBJ whole genome shotgun (WGS) entry which is preliminary data.</text>
</comment>
<dbReference type="RefSeq" id="XP_060283552.1">
    <property type="nucleotide sequence ID" value="XM_060429912.1"/>
</dbReference>
<evidence type="ECO:0000313" key="2">
    <source>
        <dbReference type="EMBL" id="KAK1767339.1"/>
    </source>
</evidence>
<gene>
    <name evidence="2" type="ORF">QBC33DRAFT_558826</name>
</gene>
<keyword evidence="3" id="KW-1185">Reference proteome</keyword>